<dbReference type="InterPro" id="IPR017780">
    <property type="entry name" value="ABC_transptr_urea_ATP-bd_UrtE"/>
</dbReference>
<keyword evidence="2" id="KW-0813">Transport</keyword>
<dbReference type="PROSITE" id="PS50893">
    <property type="entry name" value="ABC_TRANSPORTER_2"/>
    <property type="match status" value="1"/>
</dbReference>
<keyword evidence="4 7" id="KW-0067">ATP-binding</keyword>
<evidence type="ECO:0000256" key="3">
    <source>
        <dbReference type="ARBA" id="ARBA00022741"/>
    </source>
</evidence>
<dbReference type="InterPro" id="IPR003439">
    <property type="entry name" value="ABC_transporter-like_ATP-bd"/>
</dbReference>
<protein>
    <submittedName>
        <fullName evidence="7">Urea ABC transporter ATP-binding subunit UrtE</fullName>
    </submittedName>
</protein>
<evidence type="ECO:0000256" key="5">
    <source>
        <dbReference type="ARBA" id="ARBA00022970"/>
    </source>
</evidence>
<dbReference type="Gene3D" id="3.40.50.300">
    <property type="entry name" value="P-loop containing nucleotide triphosphate hydrolases"/>
    <property type="match status" value="1"/>
</dbReference>
<feature type="domain" description="ABC transporter" evidence="6">
    <location>
        <begin position="2"/>
        <end position="231"/>
    </location>
</feature>
<gene>
    <name evidence="7" type="primary">urtE</name>
    <name evidence="7" type="ORF">ACFO8Q_02005</name>
</gene>
<dbReference type="Proteomes" id="UP001596002">
    <property type="component" value="Unassembled WGS sequence"/>
</dbReference>
<evidence type="ECO:0000259" key="6">
    <source>
        <dbReference type="PROSITE" id="PS50893"/>
    </source>
</evidence>
<evidence type="ECO:0000256" key="2">
    <source>
        <dbReference type="ARBA" id="ARBA00022448"/>
    </source>
</evidence>
<dbReference type="RefSeq" id="WP_380023908.1">
    <property type="nucleotide sequence ID" value="NZ_JBHSHC010000014.1"/>
</dbReference>
<comment type="similarity">
    <text evidence="1">Belongs to the ABC transporter superfamily.</text>
</comment>
<name>A0ABV9PX20_9BACL</name>
<dbReference type="InterPro" id="IPR052156">
    <property type="entry name" value="BCAA_Transport_ATP-bd_LivF"/>
</dbReference>
<dbReference type="GO" id="GO:0005524">
    <property type="term" value="F:ATP binding"/>
    <property type="evidence" value="ECO:0007669"/>
    <property type="project" value="UniProtKB-KW"/>
</dbReference>
<evidence type="ECO:0000313" key="8">
    <source>
        <dbReference type="Proteomes" id="UP001596002"/>
    </source>
</evidence>
<evidence type="ECO:0000313" key="7">
    <source>
        <dbReference type="EMBL" id="MFC4766173.1"/>
    </source>
</evidence>
<keyword evidence="5" id="KW-0029">Amino-acid transport</keyword>
<organism evidence="7 8">
    <name type="scientific">Effusibacillus consociatus</name>
    <dbReference type="NCBI Taxonomy" id="1117041"/>
    <lineage>
        <taxon>Bacteria</taxon>
        <taxon>Bacillati</taxon>
        <taxon>Bacillota</taxon>
        <taxon>Bacilli</taxon>
        <taxon>Bacillales</taxon>
        <taxon>Alicyclobacillaceae</taxon>
        <taxon>Effusibacillus</taxon>
    </lineage>
</organism>
<keyword evidence="3" id="KW-0547">Nucleotide-binding</keyword>
<dbReference type="InterPro" id="IPR003593">
    <property type="entry name" value="AAA+_ATPase"/>
</dbReference>
<dbReference type="CDD" id="cd03224">
    <property type="entry name" value="ABC_TM1139_LivF_branched"/>
    <property type="match status" value="1"/>
</dbReference>
<dbReference type="SMART" id="SM00382">
    <property type="entry name" value="AAA"/>
    <property type="match status" value="1"/>
</dbReference>
<dbReference type="InterPro" id="IPR027417">
    <property type="entry name" value="P-loop_NTPase"/>
</dbReference>
<dbReference type="NCBIfam" id="TIGR03410">
    <property type="entry name" value="urea_trans_UrtE"/>
    <property type="match status" value="1"/>
</dbReference>
<sequence>MLEMKGLEVCYGETVILRGVDFRVNEGQVVSLMGRNGVGKTTLLKTIIGLLRPRHGKIFLNEKEISRAKPEQRASLGIAYVPQGREIFPQLTVQENLLLGTEALPKKERKISDEIYDMFPMLKTMLHRKGGDLSGGQQQQLAIARALVSRPRLLLLDEPTEGIQPNLVMEIENVIQRLKEQGEMAILLVEQSLDFALSSADYYYVLEKGSIAAEGKAAKINEEVIRQHLVV</sequence>
<dbReference type="Pfam" id="PF00005">
    <property type="entry name" value="ABC_tran"/>
    <property type="match status" value="1"/>
</dbReference>
<dbReference type="PANTHER" id="PTHR43820:SF5">
    <property type="entry name" value="HIGH-AFFINITY BRANCHED-CHAIN AMINO ACID TRANSPORT ATP-BINDING PROTEIN"/>
    <property type="match status" value="1"/>
</dbReference>
<evidence type="ECO:0000256" key="4">
    <source>
        <dbReference type="ARBA" id="ARBA00022840"/>
    </source>
</evidence>
<dbReference type="PANTHER" id="PTHR43820">
    <property type="entry name" value="HIGH-AFFINITY BRANCHED-CHAIN AMINO ACID TRANSPORT ATP-BINDING PROTEIN LIVF"/>
    <property type="match status" value="1"/>
</dbReference>
<keyword evidence="8" id="KW-1185">Reference proteome</keyword>
<proteinExistence type="inferred from homology"/>
<dbReference type="SUPFAM" id="SSF52540">
    <property type="entry name" value="P-loop containing nucleoside triphosphate hydrolases"/>
    <property type="match status" value="1"/>
</dbReference>
<dbReference type="EMBL" id="JBHSHC010000014">
    <property type="protein sequence ID" value="MFC4766173.1"/>
    <property type="molecule type" value="Genomic_DNA"/>
</dbReference>
<accession>A0ABV9PX20</accession>
<comment type="caution">
    <text evidence="7">The sequence shown here is derived from an EMBL/GenBank/DDBJ whole genome shotgun (WGS) entry which is preliminary data.</text>
</comment>
<evidence type="ECO:0000256" key="1">
    <source>
        <dbReference type="ARBA" id="ARBA00005417"/>
    </source>
</evidence>
<reference evidence="8" key="1">
    <citation type="journal article" date="2019" name="Int. J. Syst. Evol. Microbiol.">
        <title>The Global Catalogue of Microorganisms (GCM) 10K type strain sequencing project: providing services to taxonomists for standard genome sequencing and annotation.</title>
        <authorList>
            <consortium name="The Broad Institute Genomics Platform"/>
            <consortium name="The Broad Institute Genome Sequencing Center for Infectious Disease"/>
            <person name="Wu L."/>
            <person name="Ma J."/>
        </authorList>
    </citation>
    <scope>NUCLEOTIDE SEQUENCE [LARGE SCALE GENOMIC DNA]</scope>
    <source>
        <strain evidence="8">WYCCWR 12678</strain>
    </source>
</reference>